<keyword evidence="7 8" id="KW-0472">Membrane</keyword>
<dbReference type="AlphaFoldDB" id="A0A9Q0F4L5"/>
<feature type="transmembrane region" description="Helical" evidence="8">
    <location>
        <begin position="499"/>
        <end position="522"/>
    </location>
</feature>
<evidence type="ECO:0000313" key="10">
    <source>
        <dbReference type="EMBL" id="KAJ4823985.1"/>
    </source>
</evidence>
<feature type="transmembrane region" description="Helical" evidence="8">
    <location>
        <begin position="471"/>
        <end position="493"/>
    </location>
</feature>
<dbReference type="PANTHER" id="PTHR19241">
    <property type="entry name" value="ATP-BINDING CASSETTE TRANSPORTER"/>
    <property type="match status" value="1"/>
</dbReference>
<keyword evidence="11" id="KW-1185">Reference proteome</keyword>
<feature type="transmembrane region" description="Helical" evidence="8">
    <location>
        <begin position="388"/>
        <end position="413"/>
    </location>
</feature>
<dbReference type="Proteomes" id="UP001141552">
    <property type="component" value="Unassembled WGS sequence"/>
</dbReference>
<dbReference type="PROSITE" id="PS50893">
    <property type="entry name" value="ABC_TRANSPORTER_2"/>
    <property type="match status" value="1"/>
</dbReference>
<dbReference type="GO" id="GO:0016887">
    <property type="term" value="F:ATP hydrolysis activity"/>
    <property type="evidence" value="ECO:0007669"/>
    <property type="project" value="InterPro"/>
</dbReference>
<gene>
    <name evidence="10" type="ORF">Tsubulata_051044</name>
</gene>
<dbReference type="CDD" id="cd03213">
    <property type="entry name" value="ABCG_EPDR"/>
    <property type="match status" value="1"/>
</dbReference>
<keyword evidence="5" id="KW-0067">ATP-binding</keyword>
<dbReference type="InterPro" id="IPR027417">
    <property type="entry name" value="P-loop_NTPase"/>
</dbReference>
<feature type="transmembrane region" description="Helical" evidence="8">
    <location>
        <begin position="358"/>
        <end position="376"/>
    </location>
</feature>
<sequence>GIASVPGCKSQATKVEILKNISGIIKPSRMTLLLGPPGCGKTTLLKALAGKLDQSLKVTGEITYNGHKFNEFVPQKTSAYISQYDQHISEMTVRETLDFSARCQGIGDRADIMEEICRKEKQAGIIPEPDIDTYMKEFVAEVLEMIELDDIKDALVGVLGVSGISSEQRKRLTIAVELVSNPAVIFMDEPTTGLDARAAAIVMRVVKNIVKTNRTIVCTIHQPSIDVFEAFDELILLKRGGQVIYYGELGLHSSKLIEYFESIPGVPKIKENYNPATWMLDVTSPSSEAQLGLEFAHLYQQSHLFQENEELVKRLRIPPEGSKEIQFPTRFPQNGWQQFKACLWKQSLAYWRSPNYNLARLAFVTASSLIFGVLLWQKGQKIEDEEDLLDVLGPVFIVIQFTGMVNCSSVLPFVASERIVVYRERFVGMYSSWAYSIAQVVVEIPYLFLQAAVFLAITYPAMNLYWSFYKAFWYFYSMFSTLLCFNCMGLLLASLTPTFQVASIFASFCYNLTNLFSGFVIPGPLMPKWWVWLYWICPTAWSLRGLFASQYGDIEKEITAFGERKAINAFLKSYFGYHQGELGVVAVVLLVFPLLFAVSFAIAIAKLNFQKT</sequence>
<dbReference type="GO" id="GO:0140359">
    <property type="term" value="F:ABC-type transporter activity"/>
    <property type="evidence" value="ECO:0007669"/>
    <property type="project" value="InterPro"/>
</dbReference>
<proteinExistence type="predicted"/>
<dbReference type="FunFam" id="3.40.50.300:FF:002615">
    <property type="entry name" value="ABC transporter"/>
    <property type="match status" value="1"/>
</dbReference>
<feature type="transmembrane region" description="Helical" evidence="8">
    <location>
        <begin position="582"/>
        <end position="605"/>
    </location>
</feature>
<evidence type="ECO:0000313" key="11">
    <source>
        <dbReference type="Proteomes" id="UP001141552"/>
    </source>
</evidence>
<evidence type="ECO:0000256" key="6">
    <source>
        <dbReference type="ARBA" id="ARBA00022989"/>
    </source>
</evidence>
<organism evidence="10 11">
    <name type="scientific">Turnera subulata</name>
    <dbReference type="NCBI Taxonomy" id="218843"/>
    <lineage>
        <taxon>Eukaryota</taxon>
        <taxon>Viridiplantae</taxon>
        <taxon>Streptophyta</taxon>
        <taxon>Embryophyta</taxon>
        <taxon>Tracheophyta</taxon>
        <taxon>Spermatophyta</taxon>
        <taxon>Magnoliopsida</taxon>
        <taxon>eudicotyledons</taxon>
        <taxon>Gunneridae</taxon>
        <taxon>Pentapetalae</taxon>
        <taxon>rosids</taxon>
        <taxon>fabids</taxon>
        <taxon>Malpighiales</taxon>
        <taxon>Passifloraceae</taxon>
        <taxon>Turnera</taxon>
    </lineage>
</organism>
<protein>
    <recommendedName>
        <fullName evidence="9">ABC transporter domain-containing protein</fullName>
    </recommendedName>
</protein>
<reference evidence="10" key="2">
    <citation type="journal article" date="2023" name="Plants (Basel)">
        <title>Annotation of the Turnera subulata (Passifloraceae) Draft Genome Reveals the S-Locus Evolved after the Divergence of Turneroideae from Passifloroideae in a Stepwise Manner.</title>
        <authorList>
            <person name="Henning P.M."/>
            <person name="Roalson E.H."/>
            <person name="Mir W."/>
            <person name="McCubbin A.G."/>
            <person name="Shore J.S."/>
        </authorList>
    </citation>
    <scope>NUCLEOTIDE SEQUENCE</scope>
    <source>
        <strain evidence="10">F60SS</strain>
    </source>
</reference>
<dbReference type="EMBL" id="JAKUCV010007305">
    <property type="protein sequence ID" value="KAJ4823985.1"/>
    <property type="molecule type" value="Genomic_DNA"/>
</dbReference>
<feature type="transmembrane region" description="Helical" evidence="8">
    <location>
        <begin position="433"/>
        <end position="459"/>
    </location>
</feature>
<dbReference type="OrthoDB" id="66620at2759"/>
<dbReference type="Gene3D" id="3.40.50.300">
    <property type="entry name" value="P-loop containing nucleotide triphosphate hydrolases"/>
    <property type="match status" value="1"/>
</dbReference>
<dbReference type="SUPFAM" id="SSF52540">
    <property type="entry name" value="P-loop containing nucleoside triphosphate hydrolases"/>
    <property type="match status" value="1"/>
</dbReference>
<dbReference type="Pfam" id="PF01061">
    <property type="entry name" value="ABC2_membrane"/>
    <property type="match status" value="1"/>
</dbReference>
<comment type="subcellular location">
    <subcellularLocation>
        <location evidence="1">Membrane</location>
        <topology evidence="1">Multi-pass membrane protein</topology>
    </subcellularLocation>
</comment>
<dbReference type="InterPro" id="IPR013525">
    <property type="entry name" value="ABC2_TM"/>
</dbReference>
<dbReference type="InterPro" id="IPR043926">
    <property type="entry name" value="ABCG_dom"/>
</dbReference>
<dbReference type="InterPro" id="IPR003439">
    <property type="entry name" value="ABC_transporter-like_ATP-bd"/>
</dbReference>
<keyword evidence="2" id="KW-0813">Transport</keyword>
<comment type="caution">
    <text evidence="10">The sequence shown here is derived from an EMBL/GenBank/DDBJ whole genome shotgun (WGS) entry which is preliminary data.</text>
</comment>
<name>A0A9Q0F4L5_9ROSI</name>
<keyword evidence="4" id="KW-0547">Nucleotide-binding</keyword>
<dbReference type="Pfam" id="PF19055">
    <property type="entry name" value="ABC2_membrane_7"/>
    <property type="match status" value="1"/>
</dbReference>
<evidence type="ECO:0000256" key="2">
    <source>
        <dbReference type="ARBA" id="ARBA00022448"/>
    </source>
</evidence>
<evidence type="ECO:0000256" key="4">
    <source>
        <dbReference type="ARBA" id="ARBA00022741"/>
    </source>
</evidence>
<dbReference type="GO" id="GO:0005886">
    <property type="term" value="C:plasma membrane"/>
    <property type="evidence" value="ECO:0007669"/>
    <property type="project" value="UniProtKB-ARBA"/>
</dbReference>
<dbReference type="InterPro" id="IPR003593">
    <property type="entry name" value="AAA+_ATPase"/>
</dbReference>
<reference evidence="10" key="1">
    <citation type="submission" date="2022-02" db="EMBL/GenBank/DDBJ databases">
        <authorList>
            <person name="Henning P.M."/>
            <person name="McCubbin A.G."/>
            <person name="Shore J.S."/>
        </authorList>
    </citation>
    <scope>NUCLEOTIDE SEQUENCE</scope>
    <source>
        <strain evidence="10">F60SS</strain>
        <tissue evidence="10">Leaves</tissue>
    </source>
</reference>
<dbReference type="GO" id="GO:0005524">
    <property type="term" value="F:ATP binding"/>
    <property type="evidence" value="ECO:0007669"/>
    <property type="project" value="UniProtKB-KW"/>
</dbReference>
<evidence type="ECO:0000259" key="9">
    <source>
        <dbReference type="PROSITE" id="PS50893"/>
    </source>
</evidence>
<evidence type="ECO:0000256" key="5">
    <source>
        <dbReference type="ARBA" id="ARBA00022840"/>
    </source>
</evidence>
<evidence type="ECO:0000256" key="7">
    <source>
        <dbReference type="ARBA" id="ARBA00023136"/>
    </source>
</evidence>
<keyword evidence="3 8" id="KW-0812">Transmembrane</keyword>
<feature type="non-terminal residue" evidence="10">
    <location>
        <position position="612"/>
    </location>
</feature>
<dbReference type="Pfam" id="PF00005">
    <property type="entry name" value="ABC_tran"/>
    <property type="match status" value="1"/>
</dbReference>
<feature type="domain" description="ABC transporter" evidence="9">
    <location>
        <begin position="2"/>
        <end position="264"/>
    </location>
</feature>
<evidence type="ECO:0000256" key="3">
    <source>
        <dbReference type="ARBA" id="ARBA00022692"/>
    </source>
</evidence>
<dbReference type="SMART" id="SM00382">
    <property type="entry name" value="AAA"/>
    <property type="match status" value="1"/>
</dbReference>
<evidence type="ECO:0000256" key="8">
    <source>
        <dbReference type="SAM" id="Phobius"/>
    </source>
</evidence>
<evidence type="ECO:0000256" key="1">
    <source>
        <dbReference type="ARBA" id="ARBA00004141"/>
    </source>
</evidence>
<accession>A0A9Q0F4L5</accession>
<keyword evidence="6 8" id="KW-1133">Transmembrane helix</keyword>